<dbReference type="Proteomes" id="UP001623600">
    <property type="component" value="Unassembled WGS sequence"/>
</dbReference>
<gene>
    <name evidence="1" type="ORF">ACJDTP_23025</name>
</gene>
<evidence type="ECO:0000313" key="1">
    <source>
        <dbReference type="EMBL" id="MFL0167935.1"/>
    </source>
</evidence>
<evidence type="ECO:0000313" key="2">
    <source>
        <dbReference type="Proteomes" id="UP001623600"/>
    </source>
</evidence>
<organism evidence="1 2">
    <name type="scientific">Candidatus Clostridium helianthi</name>
    <dbReference type="NCBI Taxonomy" id="3381660"/>
    <lineage>
        <taxon>Bacteria</taxon>
        <taxon>Bacillati</taxon>
        <taxon>Bacillota</taxon>
        <taxon>Clostridia</taxon>
        <taxon>Eubacteriales</taxon>
        <taxon>Clostridiaceae</taxon>
        <taxon>Clostridium</taxon>
    </lineage>
</organism>
<dbReference type="EMBL" id="JBJIAB010000042">
    <property type="protein sequence ID" value="MFL0167935.1"/>
    <property type="molecule type" value="Genomic_DNA"/>
</dbReference>
<protein>
    <submittedName>
        <fullName evidence="1">Uncharacterized protein</fullName>
    </submittedName>
</protein>
<keyword evidence="2" id="KW-1185">Reference proteome</keyword>
<reference evidence="1 2" key="1">
    <citation type="submission" date="2024-11" db="EMBL/GenBank/DDBJ databases">
        <authorList>
            <person name="Heng Y.C."/>
            <person name="Lim A.C.H."/>
            <person name="Lee J.K.Y."/>
            <person name="Kittelmann S."/>
        </authorList>
    </citation>
    <scope>NUCLEOTIDE SEQUENCE [LARGE SCALE GENOMIC DNA]</scope>
    <source>
        <strain evidence="1 2">WILCCON 0112</strain>
    </source>
</reference>
<comment type="caution">
    <text evidence="1">The sequence shown here is derived from an EMBL/GenBank/DDBJ whole genome shotgun (WGS) entry which is preliminary data.</text>
</comment>
<dbReference type="RefSeq" id="WP_406762559.1">
    <property type="nucleotide sequence ID" value="NZ_JBJIAB010000042.1"/>
</dbReference>
<name>A0ABW8SCJ4_9CLOT</name>
<proteinExistence type="predicted"/>
<accession>A0ABW8SCJ4</accession>
<sequence length="140" mass="15959">MCNLSININNNFEGDKVKSSINLLKGKDKSDTQNGAMCFGFIIKISKKVLKDIKILRYINNLMINEKVNISVNLNQTDVEINGAYINHMHVNTISELNSRVEDNIKLAGKVLNVFQIYEYEVISIFYTGNTSLEIEELRI</sequence>